<dbReference type="CDD" id="cd22268">
    <property type="entry name" value="DPBB_RlpA-like"/>
    <property type="match status" value="1"/>
</dbReference>
<dbReference type="SUPFAM" id="SSF50685">
    <property type="entry name" value="Barwin-like endoglucanases"/>
    <property type="match status" value="1"/>
</dbReference>
<evidence type="ECO:0000259" key="2">
    <source>
        <dbReference type="PROSITE" id="PS51109"/>
    </source>
</evidence>
<evidence type="ECO:0000313" key="3">
    <source>
        <dbReference type="EMBL" id="TSC90750.1"/>
    </source>
</evidence>
<dbReference type="Pfam" id="PF03990">
    <property type="entry name" value="DUF348"/>
    <property type="match status" value="1"/>
</dbReference>
<dbReference type="InterPro" id="IPR007137">
    <property type="entry name" value="DUF348"/>
</dbReference>
<name>A0A554LCY7_9BACT</name>
<dbReference type="PROSITE" id="PS51109">
    <property type="entry name" value="G5"/>
    <property type="match status" value="1"/>
</dbReference>
<gene>
    <name evidence="3" type="ORF">CEN92_390</name>
</gene>
<dbReference type="Proteomes" id="UP000318296">
    <property type="component" value="Unassembled WGS sequence"/>
</dbReference>
<accession>A0A554LCY7</accession>
<feature type="domain" description="G5" evidence="2">
    <location>
        <begin position="150"/>
        <end position="230"/>
    </location>
</feature>
<dbReference type="SMART" id="SM01208">
    <property type="entry name" value="G5"/>
    <property type="match status" value="1"/>
</dbReference>
<protein>
    <recommendedName>
        <fullName evidence="2">G5 domain-containing protein</fullName>
    </recommendedName>
</protein>
<evidence type="ECO:0000256" key="1">
    <source>
        <dbReference type="ARBA" id="ARBA00022729"/>
    </source>
</evidence>
<keyword evidence="1" id="KW-0732">Signal</keyword>
<comment type="caution">
    <text evidence="3">The sequence shown here is derived from an EMBL/GenBank/DDBJ whole genome shotgun (WGS) entry which is preliminary data.</text>
</comment>
<dbReference type="InterPro" id="IPR036908">
    <property type="entry name" value="RlpA-like_sf"/>
</dbReference>
<reference evidence="3 4" key="1">
    <citation type="submission" date="2017-07" db="EMBL/GenBank/DDBJ databases">
        <title>Mechanisms for carbon and nitrogen cycling indicate functional differentiation within the Candidate Phyla Radiation.</title>
        <authorList>
            <person name="Danczak R.E."/>
            <person name="Johnston M.D."/>
            <person name="Kenah C."/>
            <person name="Slattery M."/>
            <person name="Wrighton K.C."/>
            <person name="Wilkins M.J."/>
        </authorList>
    </citation>
    <scope>NUCLEOTIDE SEQUENCE [LARGE SCALE GENOMIC DNA]</scope>
    <source>
        <strain evidence="3">Licking1014_96</strain>
    </source>
</reference>
<organism evidence="3 4">
    <name type="scientific">Candidatus Berkelbacteria bacterium Licking1014_96</name>
    <dbReference type="NCBI Taxonomy" id="2017149"/>
    <lineage>
        <taxon>Bacteria</taxon>
        <taxon>Candidatus Berkelbacteria</taxon>
    </lineage>
</organism>
<evidence type="ECO:0000313" key="4">
    <source>
        <dbReference type="Proteomes" id="UP000318296"/>
    </source>
</evidence>
<sequence length="313" mass="35102">MIIATTAAIIFHSLPDKESIAMAKKGKILGISEQKVILPLAIMIKDNENEWRGVSELTEAKDIIKELKVPLYPEDLVSSFPDPKLKIGTTITINRAPIIYLNDGGFEKELRTRKETISELFKEKNINLNPLDKMSIPLDSRVENRLKVTIIRVGERYEEEEIVIPYDSKEIADSNLLKGIRTLKQEGANGKRIKRYHLVYENGVLVINDLVSDEITMQPKNKIIVYGTKIPVLSTDSGRCSWTWGSTASRRYKKGTKLRVINLANGRSVITIVGGWGPESWTGRILDLNASAFEQIASLSTGVINIKLEELAE</sequence>
<dbReference type="Gene3D" id="2.20.230.10">
    <property type="entry name" value="Resuscitation-promoting factor rpfb"/>
    <property type="match status" value="1"/>
</dbReference>
<dbReference type="Gene3D" id="2.40.40.10">
    <property type="entry name" value="RlpA-like domain"/>
    <property type="match status" value="1"/>
</dbReference>
<dbReference type="Pfam" id="PF07501">
    <property type="entry name" value="G5"/>
    <property type="match status" value="1"/>
</dbReference>
<dbReference type="AlphaFoldDB" id="A0A554LCY7"/>
<dbReference type="EMBL" id="VMGH01000060">
    <property type="protein sequence ID" value="TSC90750.1"/>
    <property type="molecule type" value="Genomic_DNA"/>
</dbReference>
<dbReference type="InterPro" id="IPR011098">
    <property type="entry name" value="G5_dom"/>
</dbReference>
<proteinExistence type="predicted"/>